<dbReference type="PRINTS" id="PR00081">
    <property type="entry name" value="GDHRDH"/>
</dbReference>
<sequence>MTNRVQFDFTGTTALVTGGTSGIGHATASLLRDSGATVTITGTRQGPDDYDDVDLSGLDYRQLSLTDDAGIAALAASFTELDILINNAGANFPGGLDESTPEGFTLSVEVNLLAPFKLTERLHDALKRSTAPGGASVVMLASMAAIRSVPVVPGYGSAKAGVLALTRNLAVKWAADGIRLNTVVPGVVATRMTAPMDYVPEIKQGQVDHIPLGRFARPEEIASPIVYLCTESASYCTGSAFVVDGAYSVL</sequence>
<dbReference type="eggNOG" id="COG1028">
    <property type="taxonomic scope" value="Bacteria"/>
</dbReference>
<dbReference type="InterPro" id="IPR020904">
    <property type="entry name" value="Sc_DH/Rdtase_CS"/>
</dbReference>
<protein>
    <submittedName>
        <fullName evidence="3">Short chain dehydrogenase</fullName>
    </submittedName>
</protein>
<dbReference type="Proteomes" id="UP000006072">
    <property type="component" value="Unassembled WGS sequence"/>
</dbReference>
<name>K0USL7_MYCVA</name>
<keyword evidence="2" id="KW-0560">Oxidoreductase</keyword>
<dbReference type="Pfam" id="PF13561">
    <property type="entry name" value="adh_short_C2"/>
    <property type="match status" value="1"/>
</dbReference>
<dbReference type="RefSeq" id="WP_003932516.1">
    <property type="nucleotide sequence ID" value="NZ_JH814696.1"/>
</dbReference>
<dbReference type="FunFam" id="3.40.50.720:FF:000084">
    <property type="entry name" value="Short-chain dehydrogenase reductase"/>
    <property type="match status" value="1"/>
</dbReference>
<dbReference type="PATRIC" id="fig|1194972.3.peg.2221"/>
<dbReference type="EMBL" id="ALQA01000019">
    <property type="protein sequence ID" value="EJZ09821.1"/>
    <property type="molecule type" value="Genomic_DNA"/>
</dbReference>
<dbReference type="InterPro" id="IPR002347">
    <property type="entry name" value="SDR_fam"/>
</dbReference>
<dbReference type="GO" id="GO:0016616">
    <property type="term" value="F:oxidoreductase activity, acting on the CH-OH group of donors, NAD or NADP as acceptor"/>
    <property type="evidence" value="ECO:0007669"/>
    <property type="project" value="TreeGrafter"/>
</dbReference>
<proteinExistence type="inferred from homology"/>
<dbReference type="PROSITE" id="PS00061">
    <property type="entry name" value="ADH_SHORT"/>
    <property type="match status" value="1"/>
</dbReference>
<dbReference type="Gene3D" id="3.40.50.720">
    <property type="entry name" value="NAD(P)-binding Rossmann-like Domain"/>
    <property type="match status" value="1"/>
</dbReference>
<comment type="similarity">
    <text evidence="1">Belongs to the short-chain dehydrogenases/reductases (SDR) family.</text>
</comment>
<evidence type="ECO:0000313" key="3">
    <source>
        <dbReference type="EMBL" id="EJZ09821.1"/>
    </source>
</evidence>
<keyword evidence="4" id="KW-1185">Reference proteome</keyword>
<gene>
    <name evidence="3" type="ORF">MVAC_11082</name>
</gene>
<evidence type="ECO:0000256" key="1">
    <source>
        <dbReference type="ARBA" id="ARBA00006484"/>
    </source>
</evidence>
<dbReference type="HOGENOM" id="CLU_010194_1_1_11"/>
<dbReference type="InterPro" id="IPR036291">
    <property type="entry name" value="NAD(P)-bd_dom_sf"/>
</dbReference>
<evidence type="ECO:0000256" key="2">
    <source>
        <dbReference type="ARBA" id="ARBA00023002"/>
    </source>
</evidence>
<comment type="caution">
    <text evidence="3">The sequence shown here is derived from an EMBL/GenBank/DDBJ whole genome shotgun (WGS) entry which is preliminary data.</text>
</comment>
<dbReference type="AlphaFoldDB" id="K0USL7"/>
<dbReference type="CDD" id="cd05233">
    <property type="entry name" value="SDR_c"/>
    <property type="match status" value="1"/>
</dbReference>
<dbReference type="SUPFAM" id="SSF51735">
    <property type="entry name" value="NAD(P)-binding Rossmann-fold domains"/>
    <property type="match status" value="1"/>
</dbReference>
<accession>K0USL7</accession>
<evidence type="ECO:0000313" key="4">
    <source>
        <dbReference type="Proteomes" id="UP000006072"/>
    </source>
</evidence>
<dbReference type="PANTHER" id="PTHR42760">
    <property type="entry name" value="SHORT-CHAIN DEHYDROGENASES/REDUCTASES FAMILY MEMBER"/>
    <property type="match status" value="1"/>
</dbReference>
<organism evidence="3 4">
    <name type="scientific">Mycolicibacterium vaccae ATCC 25954</name>
    <dbReference type="NCBI Taxonomy" id="1194972"/>
    <lineage>
        <taxon>Bacteria</taxon>
        <taxon>Bacillati</taxon>
        <taxon>Actinomycetota</taxon>
        <taxon>Actinomycetes</taxon>
        <taxon>Mycobacteriales</taxon>
        <taxon>Mycobacteriaceae</taxon>
        <taxon>Mycolicibacterium</taxon>
    </lineage>
</organism>
<reference evidence="3 4" key="1">
    <citation type="journal article" date="2012" name="J. Bacteriol.">
        <title>Complete Genome Sequence of Mycobacterium vaccae Type Strain ATCC 25954.</title>
        <authorList>
            <person name="Ho Y.S."/>
            <person name="Adroub S.A."/>
            <person name="Abadi M."/>
            <person name="Al Alwan B."/>
            <person name="Alkhateeb R."/>
            <person name="Gao G."/>
            <person name="Ragab A."/>
            <person name="Ali S."/>
            <person name="van Soolingen D."/>
            <person name="Bitter W."/>
            <person name="Pain A."/>
            <person name="Abdallah A.M."/>
        </authorList>
    </citation>
    <scope>NUCLEOTIDE SEQUENCE [LARGE SCALE GENOMIC DNA]</scope>
    <source>
        <strain evidence="3 4">ATCC 25954</strain>
    </source>
</reference>
<dbReference type="PRINTS" id="PR00080">
    <property type="entry name" value="SDRFAMILY"/>
</dbReference>